<evidence type="ECO:0000256" key="7">
    <source>
        <dbReference type="ARBA" id="ARBA00023180"/>
    </source>
</evidence>
<sequence>MIFCNEINCKSQKLNSVTKAILDIIYEFYIFKNINFDFLLYGESSSHINDLINEVTKHLNENAIPINLVNIIEIDKWNHKMNNSAVIFIKSKEMLTKLHHHVSIVKKHSADMQLRSLEPKLFKFLVYIEEIKSIEELRDAISKYNTALMVRPPNLKYFEFFITVDEFTVNLTANVVFTEKQCGIFEQKLLNSFDKSSQKWNKKLENFDLFKNFHGCLFTFIVEYARSFYVENHREIYHLLQTDSEKFQTVIQDKNLKFGGFTSEILEIMSKKKNFSYHCTLLNTRGGDKIIFYGTKNYKTLGLNSAVLGFGPIERSRSHYHYSLPFGHSDYYYLVTPNDLYTNYEKLIFPFDFTSWMIILLIFGISFVIILCLHFCPKWIKNRIIGKDVKNPGFNTLGIFFGISQVKLPSETLSRLILFIFICFCLIIRTCYQSMMFEFMTSDMRRPLPVSIEDLRKMNYTIVVQHGYVENSNNVIISGRKSPKVLNVSFADFKIYYKKALNDETNEKFAFLVDSDFHAYLNTTFCQSLTKMENEKLTKMTSYFMFVNNILLHELNDIINRLVPTGIAQHLSDFGLWSLFRPIAEEFRDPRRILSLNDLEFGFVLWLIACLISLVCFIFEISYVKTKPLLKKLIGLIGFYRLLRIRLNVVH</sequence>
<name>A0A9J6BKJ7_POLVA</name>
<evidence type="ECO:0000256" key="3">
    <source>
        <dbReference type="ARBA" id="ARBA00022692"/>
    </source>
</evidence>
<evidence type="ECO:0000256" key="2">
    <source>
        <dbReference type="ARBA" id="ARBA00022475"/>
    </source>
</evidence>
<evidence type="ECO:0000313" key="10">
    <source>
        <dbReference type="Proteomes" id="UP001107558"/>
    </source>
</evidence>
<dbReference type="InterPro" id="IPR052192">
    <property type="entry name" value="Insect_Ionotropic_Sensory_Rcpt"/>
</dbReference>
<evidence type="ECO:0000313" key="9">
    <source>
        <dbReference type="EMBL" id="KAG5670248.1"/>
    </source>
</evidence>
<evidence type="ECO:0000256" key="1">
    <source>
        <dbReference type="ARBA" id="ARBA00004651"/>
    </source>
</evidence>
<dbReference type="PANTHER" id="PTHR42643">
    <property type="entry name" value="IONOTROPIC RECEPTOR 20A-RELATED"/>
    <property type="match status" value="1"/>
</dbReference>
<evidence type="ECO:0000256" key="6">
    <source>
        <dbReference type="ARBA" id="ARBA00023170"/>
    </source>
</evidence>
<feature type="transmembrane region" description="Helical" evidence="8">
    <location>
        <begin position="603"/>
        <end position="624"/>
    </location>
</feature>
<evidence type="ECO:0000256" key="5">
    <source>
        <dbReference type="ARBA" id="ARBA00023136"/>
    </source>
</evidence>
<keyword evidence="5 8" id="KW-0472">Membrane</keyword>
<keyword evidence="3 8" id="KW-0812">Transmembrane</keyword>
<keyword evidence="6" id="KW-0675">Receptor</keyword>
<keyword evidence="4 8" id="KW-1133">Transmembrane helix</keyword>
<dbReference type="AlphaFoldDB" id="A0A9J6BKJ7"/>
<gene>
    <name evidence="9" type="ORF">PVAND_000525</name>
</gene>
<accession>A0A9J6BKJ7</accession>
<comment type="subcellular location">
    <subcellularLocation>
        <location evidence="1">Cell membrane</location>
        <topology evidence="1">Multi-pass membrane protein</topology>
    </subcellularLocation>
</comment>
<keyword evidence="2" id="KW-1003">Cell membrane</keyword>
<keyword evidence="7" id="KW-0325">Glycoprotein</keyword>
<keyword evidence="10" id="KW-1185">Reference proteome</keyword>
<evidence type="ECO:0008006" key="11">
    <source>
        <dbReference type="Google" id="ProtNLM"/>
    </source>
</evidence>
<dbReference type="OrthoDB" id="10598697at2759"/>
<feature type="transmembrane region" description="Helical" evidence="8">
    <location>
        <begin position="416"/>
        <end position="435"/>
    </location>
</feature>
<dbReference type="Proteomes" id="UP001107558">
    <property type="component" value="Chromosome 3"/>
</dbReference>
<dbReference type="EMBL" id="JADBJN010000003">
    <property type="protein sequence ID" value="KAG5670248.1"/>
    <property type="molecule type" value="Genomic_DNA"/>
</dbReference>
<reference evidence="9" key="1">
    <citation type="submission" date="2021-03" db="EMBL/GenBank/DDBJ databases">
        <title>Chromosome level genome of the anhydrobiotic midge Polypedilum vanderplanki.</title>
        <authorList>
            <person name="Yoshida Y."/>
            <person name="Kikawada T."/>
            <person name="Gusev O."/>
        </authorList>
    </citation>
    <scope>NUCLEOTIDE SEQUENCE</scope>
    <source>
        <strain evidence="9">NIAS01</strain>
        <tissue evidence="9">Whole body or cell culture</tissue>
    </source>
</reference>
<feature type="transmembrane region" description="Helical" evidence="8">
    <location>
        <begin position="353"/>
        <end position="376"/>
    </location>
</feature>
<evidence type="ECO:0000256" key="4">
    <source>
        <dbReference type="ARBA" id="ARBA00022989"/>
    </source>
</evidence>
<proteinExistence type="predicted"/>
<evidence type="ECO:0000256" key="8">
    <source>
        <dbReference type="SAM" id="Phobius"/>
    </source>
</evidence>
<dbReference type="GO" id="GO:0005886">
    <property type="term" value="C:plasma membrane"/>
    <property type="evidence" value="ECO:0007669"/>
    <property type="project" value="UniProtKB-SubCell"/>
</dbReference>
<dbReference type="Gene3D" id="1.10.287.70">
    <property type="match status" value="1"/>
</dbReference>
<dbReference type="PANTHER" id="PTHR42643:SF30">
    <property type="entry name" value="IONOTROPIC RECEPTOR 40A-RELATED"/>
    <property type="match status" value="1"/>
</dbReference>
<organism evidence="9 10">
    <name type="scientific">Polypedilum vanderplanki</name>
    <name type="common">Sleeping chironomid midge</name>
    <dbReference type="NCBI Taxonomy" id="319348"/>
    <lineage>
        <taxon>Eukaryota</taxon>
        <taxon>Metazoa</taxon>
        <taxon>Ecdysozoa</taxon>
        <taxon>Arthropoda</taxon>
        <taxon>Hexapoda</taxon>
        <taxon>Insecta</taxon>
        <taxon>Pterygota</taxon>
        <taxon>Neoptera</taxon>
        <taxon>Endopterygota</taxon>
        <taxon>Diptera</taxon>
        <taxon>Nematocera</taxon>
        <taxon>Chironomoidea</taxon>
        <taxon>Chironomidae</taxon>
        <taxon>Chironominae</taxon>
        <taxon>Polypedilum</taxon>
        <taxon>Polypedilum</taxon>
    </lineage>
</organism>
<protein>
    <recommendedName>
        <fullName evidence="11">Ionotropic receptor</fullName>
    </recommendedName>
</protein>
<comment type="caution">
    <text evidence="9">The sequence shown here is derived from an EMBL/GenBank/DDBJ whole genome shotgun (WGS) entry which is preliminary data.</text>
</comment>